<sequence>MAVSLKVEEDNSKEIKETNNGLERYYKPLLILIGILFIVTLLSCMVCIIYQFYNPVSSKTVFTKEDEDDMRIKLYKIQSDYYINGIDRAEAKFNTIHDNFNSFLKQVSSRKPECTRLLVKRHSPRREIEEFERMAKNNFYHFKQTLNGWVANFNFIDLDGTLDKMINDYENIYFHGGEQREPKDGRNFKRFRDFYDNRIQMLEDCVLSASLKDSARRQHQQLRHKISLHEKEIETQYERFELLNEEVIKSINQLSLDKIYCLRKFPFFWQSIQKESALAEQLLDVLRFKLKKLRYELLMSEGSTEKIDELVDYEKTFSDKLGEMLNNEIEPHYKKAKGICEEIMKDIETCSFFNLE</sequence>
<proteinExistence type="predicted"/>
<dbReference type="AlphaFoldDB" id="A0A482XGU4"/>
<evidence type="ECO:0000313" key="4">
    <source>
        <dbReference type="Proteomes" id="UP000291343"/>
    </source>
</evidence>
<dbReference type="InParanoid" id="A0A482XGU4"/>
<feature type="transmembrane region" description="Helical" evidence="2">
    <location>
        <begin position="29"/>
        <end position="53"/>
    </location>
</feature>
<organism evidence="3 4">
    <name type="scientific">Laodelphax striatellus</name>
    <name type="common">Small brown planthopper</name>
    <name type="synonym">Delphax striatella</name>
    <dbReference type="NCBI Taxonomy" id="195883"/>
    <lineage>
        <taxon>Eukaryota</taxon>
        <taxon>Metazoa</taxon>
        <taxon>Ecdysozoa</taxon>
        <taxon>Arthropoda</taxon>
        <taxon>Hexapoda</taxon>
        <taxon>Insecta</taxon>
        <taxon>Pterygota</taxon>
        <taxon>Neoptera</taxon>
        <taxon>Paraneoptera</taxon>
        <taxon>Hemiptera</taxon>
        <taxon>Auchenorrhyncha</taxon>
        <taxon>Fulgoroidea</taxon>
        <taxon>Delphacidae</taxon>
        <taxon>Criomorphinae</taxon>
        <taxon>Laodelphax</taxon>
    </lineage>
</organism>
<evidence type="ECO:0000313" key="3">
    <source>
        <dbReference type="EMBL" id="RZF44719.1"/>
    </source>
</evidence>
<keyword evidence="2" id="KW-0812">Transmembrane</keyword>
<keyword evidence="2" id="KW-0472">Membrane</keyword>
<comment type="caution">
    <text evidence="3">The sequence shown here is derived from an EMBL/GenBank/DDBJ whole genome shotgun (WGS) entry which is preliminary data.</text>
</comment>
<dbReference type="Proteomes" id="UP000291343">
    <property type="component" value="Unassembled WGS sequence"/>
</dbReference>
<keyword evidence="4" id="KW-1185">Reference proteome</keyword>
<dbReference type="EMBL" id="QKKF02010319">
    <property type="protein sequence ID" value="RZF44719.1"/>
    <property type="molecule type" value="Genomic_DNA"/>
</dbReference>
<name>A0A482XGU4_LAOST</name>
<accession>A0A482XGU4</accession>
<keyword evidence="1" id="KW-0175">Coiled coil</keyword>
<gene>
    <name evidence="3" type="ORF">LSTR_LSTR000671</name>
</gene>
<dbReference type="SMR" id="A0A482XGU4"/>
<keyword evidence="2" id="KW-1133">Transmembrane helix</keyword>
<protein>
    <submittedName>
        <fullName evidence="3">Uncharacterized protein</fullName>
    </submittedName>
</protein>
<reference evidence="3 4" key="1">
    <citation type="journal article" date="2017" name="Gigascience">
        <title>Genome sequence of the small brown planthopper, Laodelphax striatellus.</title>
        <authorList>
            <person name="Zhu J."/>
            <person name="Jiang F."/>
            <person name="Wang X."/>
            <person name="Yang P."/>
            <person name="Bao Y."/>
            <person name="Zhao W."/>
            <person name="Wang W."/>
            <person name="Lu H."/>
            <person name="Wang Q."/>
            <person name="Cui N."/>
            <person name="Li J."/>
            <person name="Chen X."/>
            <person name="Luo L."/>
            <person name="Yu J."/>
            <person name="Kang L."/>
            <person name="Cui F."/>
        </authorList>
    </citation>
    <scope>NUCLEOTIDE SEQUENCE [LARGE SCALE GENOMIC DNA]</scope>
    <source>
        <strain evidence="3">Lst14</strain>
    </source>
</reference>
<evidence type="ECO:0000256" key="1">
    <source>
        <dbReference type="SAM" id="Coils"/>
    </source>
</evidence>
<evidence type="ECO:0000256" key="2">
    <source>
        <dbReference type="SAM" id="Phobius"/>
    </source>
</evidence>
<feature type="coiled-coil region" evidence="1">
    <location>
        <begin position="212"/>
        <end position="246"/>
    </location>
</feature>
<dbReference type="OrthoDB" id="10310171at2759"/>